<dbReference type="AlphaFoldDB" id="A0A0A9BYT7"/>
<dbReference type="EMBL" id="GBRH01229424">
    <property type="protein sequence ID" value="JAD68471.1"/>
    <property type="molecule type" value="Transcribed_RNA"/>
</dbReference>
<accession>A0A0A9BYT7</accession>
<organism evidence="2">
    <name type="scientific">Arundo donax</name>
    <name type="common">Giant reed</name>
    <name type="synonym">Donax arundinaceus</name>
    <dbReference type="NCBI Taxonomy" id="35708"/>
    <lineage>
        <taxon>Eukaryota</taxon>
        <taxon>Viridiplantae</taxon>
        <taxon>Streptophyta</taxon>
        <taxon>Embryophyta</taxon>
        <taxon>Tracheophyta</taxon>
        <taxon>Spermatophyta</taxon>
        <taxon>Magnoliopsida</taxon>
        <taxon>Liliopsida</taxon>
        <taxon>Poales</taxon>
        <taxon>Poaceae</taxon>
        <taxon>PACMAD clade</taxon>
        <taxon>Arundinoideae</taxon>
        <taxon>Arundineae</taxon>
        <taxon>Arundo</taxon>
    </lineage>
</organism>
<feature type="region of interest" description="Disordered" evidence="1">
    <location>
        <begin position="39"/>
        <end position="65"/>
    </location>
</feature>
<sequence length="97" mass="11329">MGQVASLPSRSSLDYHLLVAKKMVFILALRNFSRHCAMKKPTRHDRHNQSDYSPSMKHYSHHHKTPQVCLPKEKATYLQLMEITQSCLVRLNLQRSK</sequence>
<protein>
    <submittedName>
        <fullName evidence="2">Uncharacterized protein</fullName>
    </submittedName>
</protein>
<reference evidence="2" key="2">
    <citation type="journal article" date="2015" name="Data Brief">
        <title>Shoot transcriptome of the giant reed, Arundo donax.</title>
        <authorList>
            <person name="Barrero R.A."/>
            <person name="Guerrero F.D."/>
            <person name="Moolhuijzen P."/>
            <person name="Goolsby J.A."/>
            <person name="Tidwell J."/>
            <person name="Bellgard S.E."/>
            <person name="Bellgard M.I."/>
        </authorList>
    </citation>
    <scope>NUCLEOTIDE SEQUENCE</scope>
    <source>
        <tissue evidence="2">Shoot tissue taken approximately 20 cm above the soil surface</tissue>
    </source>
</reference>
<proteinExistence type="predicted"/>
<name>A0A0A9BYT7_ARUDO</name>
<reference evidence="2" key="1">
    <citation type="submission" date="2014-09" db="EMBL/GenBank/DDBJ databases">
        <authorList>
            <person name="Magalhaes I.L.F."/>
            <person name="Oliveira U."/>
            <person name="Santos F.R."/>
            <person name="Vidigal T.H.D.A."/>
            <person name="Brescovit A.D."/>
            <person name="Santos A.J."/>
        </authorList>
    </citation>
    <scope>NUCLEOTIDE SEQUENCE</scope>
    <source>
        <tissue evidence="2">Shoot tissue taken approximately 20 cm above the soil surface</tissue>
    </source>
</reference>
<evidence type="ECO:0000313" key="2">
    <source>
        <dbReference type="EMBL" id="JAD68471.1"/>
    </source>
</evidence>
<evidence type="ECO:0000256" key="1">
    <source>
        <dbReference type="SAM" id="MobiDB-lite"/>
    </source>
</evidence>